<accession>A0A1G8DM45</accession>
<protein>
    <submittedName>
        <fullName evidence="5">Short-chain dehydrogenase</fullName>
    </submittedName>
</protein>
<evidence type="ECO:0000256" key="3">
    <source>
        <dbReference type="RuleBase" id="RU000363"/>
    </source>
</evidence>
<dbReference type="Pfam" id="PF00106">
    <property type="entry name" value="adh_short"/>
    <property type="match status" value="1"/>
</dbReference>
<dbReference type="PANTHER" id="PTHR43976">
    <property type="entry name" value="SHORT CHAIN DEHYDROGENASE"/>
    <property type="match status" value="1"/>
</dbReference>
<dbReference type="PRINTS" id="PR00081">
    <property type="entry name" value="GDHRDH"/>
</dbReference>
<organism evidence="5 6">
    <name type="scientific">Pseudonocardia oroxyli</name>
    <dbReference type="NCBI Taxonomy" id="366584"/>
    <lineage>
        <taxon>Bacteria</taxon>
        <taxon>Bacillati</taxon>
        <taxon>Actinomycetota</taxon>
        <taxon>Actinomycetes</taxon>
        <taxon>Pseudonocardiales</taxon>
        <taxon>Pseudonocardiaceae</taxon>
        <taxon>Pseudonocardia</taxon>
    </lineage>
</organism>
<dbReference type="SUPFAM" id="SSF54427">
    <property type="entry name" value="NTF2-like"/>
    <property type="match status" value="1"/>
</dbReference>
<dbReference type="Pfam" id="PF12680">
    <property type="entry name" value="SnoaL_2"/>
    <property type="match status" value="1"/>
</dbReference>
<dbReference type="InterPro" id="IPR051911">
    <property type="entry name" value="SDR_oxidoreductase"/>
</dbReference>
<keyword evidence="2" id="KW-0560">Oxidoreductase</keyword>
<dbReference type="STRING" id="366584.SAMN05216377_12717"/>
<evidence type="ECO:0000313" key="5">
    <source>
        <dbReference type="EMBL" id="SDH58651.1"/>
    </source>
</evidence>
<dbReference type="CDD" id="cd05374">
    <property type="entry name" value="17beta-HSD-like_SDR_c"/>
    <property type="match status" value="1"/>
</dbReference>
<name>A0A1G8DM45_PSEOR</name>
<feature type="domain" description="Ketoreductase" evidence="4">
    <location>
        <begin position="2"/>
        <end position="179"/>
    </location>
</feature>
<dbReference type="InterPro" id="IPR020904">
    <property type="entry name" value="Sc_DH/Rdtase_CS"/>
</dbReference>
<dbReference type="InterPro" id="IPR002347">
    <property type="entry name" value="SDR_fam"/>
</dbReference>
<dbReference type="InterPro" id="IPR057326">
    <property type="entry name" value="KR_dom"/>
</dbReference>
<sequence length="382" mass="40358">MRTWFITGGTPGGFGLTYAEAALREGDRVAVTARRPSELRDWAERYGDRVLVLEVDVTDADQVRAAVAAAEERFGGIDVLVNNAGRGWFGSVEGARDELVRRTFALNLFAVVEVVRAVLPGMRARGDGWIVNMSSVAGFAGAAGFGYYSAAKFALEGLSETLREEVAPFGVRVLVVEPGAFRTKAYASFESEPVDETVDAYVPLIEGVKAAFVEQDGKQAGDPVRGVQAVLSAMNAPVPPHRIVLGDSGYEVAIAVHENALAELRRNEELSRSADLPSIDLPAAVQTFVAATNTHDAEALLAVFAPGATVADDGATHGTPAAIRGWIQSHLIDPRIVITPISFGGDRMVASGDGDFPGGPLTFAFDFATDGELVTSLSIAPV</sequence>
<reference evidence="5 6" key="1">
    <citation type="submission" date="2016-10" db="EMBL/GenBank/DDBJ databases">
        <authorList>
            <person name="de Groot N.N."/>
        </authorList>
    </citation>
    <scope>NUCLEOTIDE SEQUENCE [LARGE SCALE GENOMIC DNA]</scope>
    <source>
        <strain evidence="5 6">CGMCC 4.3143</strain>
    </source>
</reference>
<comment type="similarity">
    <text evidence="1 3">Belongs to the short-chain dehydrogenases/reductases (SDR) family.</text>
</comment>
<dbReference type="PANTHER" id="PTHR43976:SF16">
    <property type="entry name" value="SHORT-CHAIN DEHYDROGENASE_REDUCTASE FAMILY PROTEIN"/>
    <property type="match status" value="1"/>
</dbReference>
<evidence type="ECO:0000256" key="1">
    <source>
        <dbReference type="ARBA" id="ARBA00006484"/>
    </source>
</evidence>
<proteinExistence type="inferred from homology"/>
<dbReference type="RefSeq" id="WP_093089704.1">
    <property type="nucleotide sequence ID" value="NZ_FNBE01000027.1"/>
</dbReference>
<dbReference type="Gene3D" id="3.10.450.50">
    <property type="match status" value="1"/>
</dbReference>
<dbReference type="PROSITE" id="PS00061">
    <property type="entry name" value="ADH_SHORT"/>
    <property type="match status" value="1"/>
</dbReference>
<dbReference type="EMBL" id="FNBE01000027">
    <property type="protein sequence ID" value="SDH58651.1"/>
    <property type="molecule type" value="Genomic_DNA"/>
</dbReference>
<dbReference type="InterPro" id="IPR036291">
    <property type="entry name" value="NAD(P)-bd_dom_sf"/>
</dbReference>
<evidence type="ECO:0000256" key="2">
    <source>
        <dbReference type="ARBA" id="ARBA00023002"/>
    </source>
</evidence>
<dbReference type="GO" id="GO:0016491">
    <property type="term" value="F:oxidoreductase activity"/>
    <property type="evidence" value="ECO:0007669"/>
    <property type="project" value="UniProtKB-KW"/>
</dbReference>
<dbReference type="OrthoDB" id="9792003at2"/>
<dbReference type="AlphaFoldDB" id="A0A1G8DM45"/>
<keyword evidence="6" id="KW-1185">Reference proteome</keyword>
<dbReference type="PRINTS" id="PR00080">
    <property type="entry name" value="SDRFAMILY"/>
</dbReference>
<dbReference type="Gene3D" id="3.40.50.720">
    <property type="entry name" value="NAD(P)-binding Rossmann-like Domain"/>
    <property type="match status" value="1"/>
</dbReference>
<dbReference type="InterPro" id="IPR037401">
    <property type="entry name" value="SnoaL-like"/>
</dbReference>
<dbReference type="InterPro" id="IPR032710">
    <property type="entry name" value="NTF2-like_dom_sf"/>
</dbReference>
<evidence type="ECO:0000259" key="4">
    <source>
        <dbReference type="SMART" id="SM00822"/>
    </source>
</evidence>
<dbReference type="SMART" id="SM00822">
    <property type="entry name" value="PKS_KR"/>
    <property type="match status" value="1"/>
</dbReference>
<dbReference type="SUPFAM" id="SSF51735">
    <property type="entry name" value="NAD(P)-binding Rossmann-fold domains"/>
    <property type="match status" value="1"/>
</dbReference>
<dbReference type="Proteomes" id="UP000198967">
    <property type="component" value="Unassembled WGS sequence"/>
</dbReference>
<gene>
    <name evidence="5" type="ORF">SAMN05216377_12717</name>
</gene>
<evidence type="ECO:0000313" key="6">
    <source>
        <dbReference type="Proteomes" id="UP000198967"/>
    </source>
</evidence>